<dbReference type="Proteomes" id="UP001500751">
    <property type="component" value="Unassembled WGS sequence"/>
</dbReference>
<dbReference type="PANTHER" id="PTHR38011">
    <property type="entry name" value="DIHYDROFOLATE REDUCTASE FAMILY PROTEIN (AFU_ORTHOLOGUE AFUA_8G06820)"/>
    <property type="match status" value="1"/>
</dbReference>
<dbReference type="SUPFAM" id="SSF53597">
    <property type="entry name" value="Dihydrofolate reductase-like"/>
    <property type="match status" value="1"/>
</dbReference>
<keyword evidence="2" id="KW-0521">NADP</keyword>
<evidence type="ECO:0000256" key="3">
    <source>
        <dbReference type="ARBA" id="ARBA00023002"/>
    </source>
</evidence>
<evidence type="ECO:0000256" key="4">
    <source>
        <dbReference type="SAM" id="MobiDB-lite"/>
    </source>
</evidence>
<gene>
    <name evidence="6" type="ORF">GCM10009839_40320</name>
</gene>
<dbReference type="InterPro" id="IPR024072">
    <property type="entry name" value="DHFR-like_dom_sf"/>
</dbReference>
<evidence type="ECO:0000256" key="1">
    <source>
        <dbReference type="ARBA" id="ARBA00005104"/>
    </source>
</evidence>
<dbReference type="Gene3D" id="3.40.430.10">
    <property type="entry name" value="Dihydrofolate Reductase, subunit A"/>
    <property type="match status" value="1"/>
</dbReference>
<name>A0ABN2UDW5_9ACTN</name>
<sequence length="258" mass="27708">MAHSTGLTGPGRRSVQASPSPRSTDPNPSHPTHPNRPYVILSAAMSLDGHLDDSTSERLILSNAEDFDRVDALRAASDAIMVGAETIRRDDPRLLVNDVGRRGERVGRGVGEFPVKVTVTGGGVLDAGARFFTTGGDKLVYCADGVVAGLGERLRGAVRTEVVGVGEVVDFAVILGDLWRRGVGRLMVEGGGSLHTRFLVEDLVDEIHLAIAPFFVGDDLAPRFVRGGVFPQSAGRRMELVETRAIGDLVFVRYVIRR</sequence>
<feature type="domain" description="Bacterial bifunctional deaminase-reductase C-terminal" evidence="5">
    <location>
        <begin position="37"/>
        <end position="248"/>
    </location>
</feature>
<keyword evidence="7" id="KW-1185">Reference proteome</keyword>
<keyword evidence="3" id="KW-0560">Oxidoreductase</keyword>
<comment type="caution">
    <text evidence="6">The sequence shown here is derived from an EMBL/GenBank/DDBJ whole genome shotgun (WGS) entry which is preliminary data.</text>
</comment>
<dbReference type="InterPro" id="IPR050765">
    <property type="entry name" value="Riboflavin_Biosynth_HTPR"/>
</dbReference>
<reference evidence="6 7" key="1">
    <citation type="journal article" date="2019" name="Int. J. Syst. Evol. Microbiol.">
        <title>The Global Catalogue of Microorganisms (GCM) 10K type strain sequencing project: providing services to taxonomists for standard genome sequencing and annotation.</title>
        <authorList>
            <consortium name="The Broad Institute Genomics Platform"/>
            <consortium name="The Broad Institute Genome Sequencing Center for Infectious Disease"/>
            <person name="Wu L."/>
            <person name="Ma J."/>
        </authorList>
    </citation>
    <scope>NUCLEOTIDE SEQUENCE [LARGE SCALE GENOMIC DNA]</scope>
    <source>
        <strain evidence="6 7">JCM 16014</strain>
    </source>
</reference>
<dbReference type="Pfam" id="PF01872">
    <property type="entry name" value="RibD_C"/>
    <property type="match status" value="1"/>
</dbReference>
<dbReference type="EMBL" id="BAAAQN010000022">
    <property type="protein sequence ID" value="GAA2035514.1"/>
    <property type="molecule type" value="Genomic_DNA"/>
</dbReference>
<accession>A0ABN2UDW5</accession>
<dbReference type="InterPro" id="IPR002734">
    <property type="entry name" value="RibDG_C"/>
</dbReference>
<evidence type="ECO:0000313" key="6">
    <source>
        <dbReference type="EMBL" id="GAA2035514.1"/>
    </source>
</evidence>
<evidence type="ECO:0000259" key="5">
    <source>
        <dbReference type="Pfam" id="PF01872"/>
    </source>
</evidence>
<protein>
    <recommendedName>
        <fullName evidence="5">Bacterial bifunctional deaminase-reductase C-terminal domain-containing protein</fullName>
    </recommendedName>
</protein>
<organism evidence="6 7">
    <name type="scientific">Catenulispora yoronensis</name>
    <dbReference type="NCBI Taxonomy" id="450799"/>
    <lineage>
        <taxon>Bacteria</taxon>
        <taxon>Bacillati</taxon>
        <taxon>Actinomycetota</taxon>
        <taxon>Actinomycetes</taxon>
        <taxon>Catenulisporales</taxon>
        <taxon>Catenulisporaceae</taxon>
        <taxon>Catenulispora</taxon>
    </lineage>
</organism>
<proteinExistence type="predicted"/>
<feature type="compositionally biased region" description="Polar residues" evidence="4">
    <location>
        <begin position="15"/>
        <end position="32"/>
    </location>
</feature>
<comment type="pathway">
    <text evidence="1">Cofactor biosynthesis; riboflavin biosynthesis.</text>
</comment>
<evidence type="ECO:0000313" key="7">
    <source>
        <dbReference type="Proteomes" id="UP001500751"/>
    </source>
</evidence>
<evidence type="ECO:0000256" key="2">
    <source>
        <dbReference type="ARBA" id="ARBA00022857"/>
    </source>
</evidence>
<dbReference type="PANTHER" id="PTHR38011:SF7">
    <property type="entry name" value="2,5-DIAMINO-6-RIBOSYLAMINO-4(3H)-PYRIMIDINONE 5'-PHOSPHATE REDUCTASE"/>
    <property type="match status" value="1"/>
</dbReference>
<feature type="region of interest" description="Disordered" evidence="4">
    <location>
        <begin position="1"/>
        <end position="36"/>
    </location>
</feature>